<evidence type="ECO:0000256" key="5">
    <source>
        <dbReference type="SAM" id="MobiDB-lite"/>
    </source>
</evidence>
<dbReference type="GO" id="GO:0000981">
    <property type="term" value="F:DNA-binding transcription factor activity, RNA polymerase II-specific"/>
    <property type="evidence" value="ECO:0007669"/>
    <property type="project" value="TreeGrafter"/>
</dbReference>
<dbReference type="Pfam" id="PF00010">
    <property type="entry name" value="HLH"/>
    <property type="match status" value="1"/>
</dbReference>
<organism evidence="7 8">
    <name type="scientific">Aristolochia fimbriata</name>
    <name type="common">White veined hardy Dutchman's pipe vine</name>
    <dbReference type="NCBI Taxonomy" id="158543"/>
    <lineage>
        <taxon>Eukaryota</taxon>
        <taxon>Viridiplantae</taxon>
        <taxon>Streptophyta</taxon>
        <taxon>Embryophyta</taxon>
        <taxon>Tracheophyta</taxon>
        <taxon>Spermatophyta</taxon>
        <taxon>Magnoliopsida</taxon>
        <taxon>Magnoliidae</taxon>
        <taxon>Piperales</taxon>
        <taxon>Aristolochiaceae</taxon>
        <taxon>Aristolochia</taxon>
    </lineage>
</organism>
<evidence type="ECO:0000256" key="4">
    <source>
        <dbReference type="ARBA" id="ARBA00023242"/>
    </source>
</evidence>
<dbReference type="InterPro" id="IPR011598">
    <property type="entry name" value="bHLH_dom"/>
</dbReference>
<dbReference type="PROSITE" id="PS50888">
    <property type="entry name" value="BHLH"/>
    <property type="match status" value="1"/>
</dbReference>
<sequence length="347" mass="38737">MALSFVSDYGSSSSSTTYNFDHQMMNGGFGAVVNGEEDCSTLCFCDSCVNLNTLLDGFNYQAEDPNNYLAHLLLPHELFPSQEEDHHHHHRYYSFSNINSSPELLLPPHHDDYYDYSHYPKRARTCSTDDQYYNLMNYESPPEPSHYFNASLLINPPNNSLNSLVLALPEFPPPPPPPQEFQVPVPNGSSSCTSTSITTATTHATTHEQGKKPSEGGSLSAQSVAARQRRKKISEKTQELGKLIPGGHKMNTAEMFQAAFNYVKFMETQLALLQFMENTVEKDSGNIDDDSRRLGALLSSPRIQEKLYEEGKCIVPKEAVGALARDQRLRSNLSISKDLDTFIQSLG</sequence>
<proteinExistence type="predicted"/>
<protein>
    <recommendedName>
        <fullName evidence="6">BHLH domain-containing protein</fullName>
    </recommendedName>
</protein>
<evidence type="ECO:0000313" key="7">
    <source>
        <dbReference type="EMBL" id="KAG9446232.1"/>
    </source>
</evidence>
<dbReference type="GO" id="GO:0046983">
    <property type="term" value="F:protein dimerization activity"/>
    <property type="evidence" value="ECO:0007669"/>
    <property type="project" value="InterPro"/>
</dbReference>
<dbReference type="PANTHER" id="PTHR16223:SF49">
    <property type="entry name" value="TRANSCRIPTION FACTOR BHLH52-RELATED"/>
    <property type="match status" value="1"/>
</dbReference>
<feature type="region of interest" description="Disordered" evidence="5">
    <location>
        <begin position="202"/>
        <end position="238"/>
    </location>
</feature>
<comment type="caution">
    <text evidence="7">The sequence shown here is derived from an EMBL/GenBank/DDBJ whole genome shotgun (WGS) entry which is preliminary data.</text>
</comment>
<dbReference type="SMART" id="SM00353">
    <property type="entry name" value="HLH"/>
    <property type="match status" value="1"/>
</dbReference>
<keyword evidence="2" id="KW-0805">Transcription regulation</keyword>
<keyword evidence="4" id="KW-0539">Nucleus</keyword>
<dbReference type="SUPFAM" id="SSF47459">
    <property type="entry name" value="HLH, helix-loop-helix DNA-binding domain"/>
    <property type="match status" value="1"/>
</dbReference>
<dbReference type="PANTHER" id="PTHR16223">
    <property type="entry name" value="TRANSCRIPTION FACTOR BHLH83-RELATED"/>
    <property type="match status" value="1"/>
</dbReference>
<keyword evidence="3" id="KW-0804">Transcription</keyword>
<evidence type="ECO:0000256" key="3">
    <source>
        <dbReference type="ARBA" id="ARBA00023163"/>
    </source>
</evidence>
<dbReference type="GO" id="GO:0005634">
    <property type="term" value="C:nucleus"/>
    <property type="evidence" value="ECO:0007669"/>
    <property type="project" value="UniProtKB-SubCell"/>
</dbReference>
<evidence type="ECO:0000259" key="6">
    <source>
        <dbReference type="PROSITE" id="PS50888"/>
    </source>
</evidence>
<evidence type="ECO:0000313" key="8">
    <source>
        <dbReference type="Proteomes" id="UP000825729"/>
    </source>
</evidence>
<dbReference type="Proteomes" id="UP000825729">
    <property type="component" value="Unassembled WGS sequence"/>
</dbReference>
<reference evidence="7 8" key="1">
    <citation type="submission" date="2021-07" db="EMBL/GenBank/DDBJ databases">
        <title>The Aristolochia fimbriata genome: insights into angiosperm evolution, floral development and chemical biosynthesis.</title>
        <authorList>
            <person name="Jiao Y."/>
        </authorList>
    </citation>
    <scope>NUCLEOTIDE SEQUENCE [LARGE SCALE GENOMIC DNA]</scope>
    <source>
        <strain evidence="7">IBCAS-2021</strain>
        <tissue evidence="7">Leaf</tissue>
    </source>
</reference>
<keyword evidence="8" id="KW-1185">Reference proteome</keyword>
<dbReference type="AlphaFoldDB" id="A0AAV7EF94"/>
<evidence type="ECO:0000256" key="2">
    <source>
        <dbReference type="ARBA" id="ARBA00023015"/>
    </source>
</evidence>
<dbReference type="GO" id="GO:0000978">
    <property type="term" value="F:RNA polymerase II cis-regulatory region sequence-specific DNA binding"/>
    <property type="evidence" value="ECO:0007669"/>
    <property type="project" value="TreeGrafter"/>
</dbReference>
<dbReference type="InterPro" id="IPR036638">
    <property type="entry name" value="HLH_DNA-bd_sf"/>
</dbReference>
<comment type="subcellular location">
    <subcellularLocation>
        <location evidence="1">Nucleus</location>
    </subcellularLocation>
</comment>
<feature type="compositionally biased region" description="Basic and acidic residues" evidence="5">
    <location>
        <begin position="205"/>
        <end position="214"/>
    </location>
</feature>
<evidence type="ECO:0000256" key="1">
    <source>
        <dbReference type="ARBA" id="ARBA00004123"/>
    </source>
</evidence>
<dbReference type="EMBL" id="JAINDJ010000005">
    <property type="protein sequence ID" value="KAG9446232.1"/>
    <property type="molecule type" value="Genomic_DNA"/>
</dbReference>
<name>A0AAV7EF94_ARIFI</name>
<dbReference type="InterPro" id="IPR045843">
    <property type="entry name" value="IND-like"/>
</dbReference>
<gene>
    <name evidence="7" type="ORF">H6P81_012360</name>
</gene>
<feature type="domain" description="BHLH" evidence="6">
    <location>
        <begin position="217"/>
        <end position="266"/>
    </location>
</feature>
<dbReference type="Gene3D" id="4.10.280.10">
    <property type="entry name" value="Helix-loop-helix DNA-binding domain"/>
    <property type="match status" value="1"/>
</dbReference>
<accession>A0AAV7EF94</accession>